<keyword evidence="1" id="KW-0175">Coiled coil</keyword>
<name>A0AAV1VUV4_LUPLU</name>
<evidence type="ECO:0008006" key="4">
    <source>
        <dbReference type="Google" id="ProtNLM"/>
    </source>
</evidence>
<gene>
    <name evidence="2" type="ORF">LLUT_LOCUS1831</name>
</gene>
<dbReference type="EMBL" id="CAXHTB010000002">
    <property type="protein sequence ID" value="CAL0300771.1"/>
    <property type="molecule type" value="Genomic_DNA"/>
</dbReference>
<evidence type="ECO:0000256" key="1">
    <source>
        <dbReference type="SAM" id="Coils"/>
    </source>
</evidence>
<sequence length="234" mass="26497">MEPHFSSNVDTSRPFSSVKEAVAIFGERLLVGEIYSPKPFSSDSEYYSPSPVIKREPSWRFSSSLTPITKPNDEDSLVDTVKKLEEELEKTKAEVKLMKERGNETEVALATLNAELHKNMSKLAQAEAMEAGKAAGATKNVRFEIEREIEIEEDDDDEEVTMRKKKGLNIRRDSQTLAHILSLGENDNIFGGNKKHRKRMKHKPIIPLVADFFFSSRRKASSINHNNPLYASPF</sequence>
<dbReference type="AlphaFoldDB" id="A0AAV1VUV4"/>
<keyword evidence="3" id="KW-1185">Reference proteome</keyword>
<feature type="coiled-coil region" evidence="1">
    <location>
        <begin position="74"/>
        <end position="129"/>
    </location>
</feature>
<organism evidence="2 3">
    <name type="scientific">Lupinus luteus</name>
    <name type="common">European yellow lupine</name>
    <dbReference type="NCBI Taxonomy" id="3873"/>
    <lineage>
        <taxon>Eukaryota</taxon>
        <taxon>Viridiplantae</taxon>
        <taxon>Streptophyta</taxon>
        <taxon>Embryophyta</taxon>
        <taxon>Tracheophyta</taxon>
        <taxon>Spermatophyta</taxon>
        <taxon>Magnoliopsida</taxon>
        <taxon>eudicotyledons</taxon>
        <taxon>Gunneridae</taxon>
        <taxon>Pentapetalae</taxon>
        <taxon>rosids</taxon>
        <taxon>fabids</taxon>
        <taxon>Fabales</taxon>
        <taxon>Fabaceae</taxon>
        <taxon>Papilionoideae</taxon>
        <taxon>50 kb inversion clade</taxon>
        <taxon>genistoids sensu lato</taxon>
        <taxon>core genistoids</taxon>
        <taxon>Genisteae</taxon>
        <taxon>Lupinus</taxon>
    </lineage>
</organism>
<evidence type="ECO:0000313" key="2">
    <source>
        <dbReference type="EMBL" id="CAL0300771.1"/>
    </source>
</evidence>
<comment type="caution">
    <text evidence="2">The sequence shown here is derived from an EMBL/GenBank/DDBJ whole genome shotgun (WGS) entry which is preliminary data.</text>
</comment>
<accession>A0AAV1VUV4</accession>
<reference evidence="2 3" key="1">
    <citation type="submission" date="2024-03" db="EMBL/GenBank/DDBJ databases">
        <authorList>
            <person name="Martinez-Hernandez J."/>
        </authorList>
    </citation>
    <scope>NUCLEOTIDE SEQUENCE [LARGE SCALE GENOMIC DNA]</scope>
</reference>
<protein>
    <recommendedName>
        <fullName evidence="4">WEB family protein</fullName>
    </recommendedName>
</protein>
<proteinExistence type="predicted"/>
<evidence type="ECO:0000313" key="3">
    <source>
        <dbReference type="Proteomes" id="UP001497480"/>
    </source>
</evidence>
<dbReference type="Proteomes" id="UP001497480">
    <property type="component" value="Unassembled WGS sequence"/>
</dbReference>